<dbReference type="GO" id="GO:0046872">
    <property type="term" value="F:metal ion binding"/>
    <property type="evidence" value="ECO:0007669"/>
    <property type="project" value="UniProtKB-KW"/>
</dbReference>
<dbReference type="InterPro" id="IPR007837">
    <property type="entry name" value="DinB"/>
</dbReference>
<dbReference type="InterPro" id="IPR034660">
    <property type="entry name" value="DinB/YfiT-like"/>
</dbReference>
<evidence type="ECO:0000256" key="4">
    <source>
        <dbReference type="SAM" id="SignalP"/>
    </source>
</evidence>
<evidence type="ECO:0000256" key="1">
    <source>
        <dbReference type="ARBA" id="ARBA00008635"/>
    </source>
</evidence>
<feature type="binding site" evidence="3">
    <location>
        <position position="73"/>
    </location>
    <ligand>
        <name>a divalent metal cation</name>
        <dbReference type="ChEBI" id="CHEBI:60240"/>
    </ligand>
</feature>
<protein>
    <recommendedName>
        <fullName evidence="6">Damage-inducible protein DinB</fullName>
    </recommendedName>
</protein>
<dbReference type="SUPFAM" id="SSF109854">
    <property type="entry name" value="DinB/YfiT-like putative metalloenzymes"/>
    <property type="match status" value="1"/>
</dbReference>
<accession>A0AAT9GLD3</accession>
<gene>
    <name evidence="5" type="ORF">KACHI17_22720</name>
</gene>
<proteinExistence type="inferred from homology"/>
<feature type="chain" id="PRO_5043961351" description="Damage-inducible protein DinB" evidence="4">
    <location>
        <begin position="22"/>
        <end position="180"/>
    </location>
</feature>
<organism evidence="5">
    <name type="scientific">Sediminibacterium sp. KACHI17</name>
    <dbReference type="NCBI Taxonomy" id="1751071"/>
    <lineage>
        <taxon>Bacteria</taxon>
        <taxon>Pseudomonadati</taxon>
        <taxon>Bacteroidota</taxon>
        <taxon>Chitinophagia</taxon>
        <taxon>Chitinophagales</taxon>
        <taxon>Chitinophagaceae</taxon>
        <taxon>Sediminibacterium</taxon>
    </lineage>
</organism>
<feature type="signal peptide" evidence="4">
    <location>
        <begin position="1"/>
        <end position="21"/>
    </location>
</feature>
<dbReference type="EMBL" id="AP029612">
    <property type="protein sequence ID" value="BFG71391.1"/>
    <property type="molecule type" value="Genomic_DNA"/>
</dbReference>
<evidence type="ECO:0000313" key="5">
    <source>
        <dbReference type="EMBL" id="BFG71391.1"/>
    </source>
</evidence>
<reference evidence="5" key="1">
    <citation type="submission" date="2024-02" db="EMBL/GenBank/DDBJ databases">
        <title>Sediminibacterium planktonica sp. nov. and Sediminibacterium longus sp. nov., isolated from surface lake and river water.</title>
        <authorList>
            <person name="Watanabe K."/>
            <person name="Takemine S."/>
            <person name="Ishii Y."/>
            <person name="Ogata Y."/>
            <person name="Shindo C."/>
            <person name="Suda W."/>
        </authorList>
    </citation>
    <scope>NUCLEOTIDE SEQUENCE</scope>
    <source>
        <strain evidence="5">KACHI17</strain>
    </source>
</reference>
<feature type="binding site" evidence="3">
    <location>
        <position position="159"/>
    </location>
    <ligand>
        <name>a divalent metal cation</name>
        <dbReference type="ChEBI" id="CHEBI:60240"/>
    </ligand>
</feature>
<feature type="binding site" evidence="3">
    <location>
        <position position="155"/>
    </location>
    <ligand>
        <name>a divalent metal cation</name>
        <dbReference type="ChEBI" id="CHEBI:60240"/>
    </ligand>
</feature>
<evidence type="ECO:0008006" key="6">
    <source>
        <dbReference type="Google" id="ProtNLM"/>
    </source>
</evidence>
<dbReference type="Pfam" id="PF05163">
    <property type="entry name" value="DinB"/>
    <property type="match status" value="1"/>
</dbReference>
<evidence type="ECO:0000256" key="3">
    <source>
        <dbReference type="PIRSR" id="PIRSR607837-1"/>
    </source>
</evidence>
<comment type="similarity">
    <text evidence="1">Belongs to the DinB family.</text>
</comment>
<dbReference type="AlphaFoldDB" id="A0AAT9GLD3"/>
<evidence type="ECO:0000256" key="2">
    <source>
        <dbReference type="ARBA" id="ARBA00022723"/>
    </source>
</evidence>
<name>A0AAT9GLD3_9BACT</name>
<dbReference type="RefSeq" id="WP_353549024.1">
    <property type="nucleotide sequence ID" value="NZ_AP029612.1"/>
</dbReference>
<keyword evidence="4" id="KW-0732">Signal</keyword>
<keyword evidence="2 3" id="KW-0479">Metal-binding</keyword>
<sequence>MKKCIMISFLLTLFCTTVSIAQTVAPDSLKAQLIKDWERAKIYTAEYLAAMPADKYTAKPVEGIRSFAEQMLHLAQGSIGLSANGTGKARIFPGYNMEKSATAQTKDSVSYYVNASYDFAIDGIKAMDANKLGELVKRGNLNESRLSWIMKGFEHQSHHRGQCTIYIRLQGVTPPNERLF</sequence>
<dbReference type="Gene3D" id="1.20.120.450">
    <property type="entry name" value="dinb family like domain"/>
    <property type="match status" value="1"/>
</dbReference>